<dbReference type="InterPro" id="IPR019814">
    <property type="entry name" value="Translation_initiation_fac_3_N"/>
</dbReference>
<dbReference type="Pfam" id="PF00707">
    <property type="entry name" value="IF3_C"/>
    <property type="match status" value="1"/>
</dbReference>
<keyword evidence="9" id="KW-1185">Reference proteome</keyword>
<dbReference type="Gene3D" id="3.10.20.80">
    <property type="entry name" value="Translation initiation factor 3 (IF-3), N-terminal domain"/>
    <property type="match status" value="1"/>
</dbReference>
<evidence type="ECO:0000256" key="2">
    <source>
        <dbReference type="ARBA" id="ARBA00022540"/>
    </source>
</evidence>
<dbReference type="GO" id="GO:0005829">
    <property type="term" value="C:cytosol"/>
    <property type="evidence" value="ECO:0007669"/>
    <property type="project" value="TreeGrafter"/>
</dbReference>
<comment type="subunit">
    <text evidence="4">Monomer.</text>
</comment>
<dbReference type="EMBL" id="JAMRYU010000017">
    <property type="protein sequence ID" value="MDC4241574.1"/>
    <property type="molecule type" value="Genomic_DNA"/>
</dbReference>
<evidence type="ECO:0000313" key="9">
    <source>
        <dbReference type="Proteomes" id="UP001141183"/>
    </source>
</evidence>
<evidence type="ECO:0000256" key="1">
    <source>
        <dbReference type="ARBA" id="ARBA00005439"/>
    </source>
</evidence>
<dbReference type="PANTHER" id="PTHR10938">
    <property type="entry name" value="TRANSLATION INITIATION FACTOR IF-3"/>
    <property type="match status" value="1"/>
</dbReference>
<evidence type="ECO:0000256" key="4">
    <source>
        <dbReference type="HAMAP-Rule" id="MF_00080"/>
    </source>
</evidence>
<gene>
    <name evidence="4 8" type="primary">infC</name>
    <name evidence="8" type="ORF">NE398_15665</name>
</gene>
<evidence type="ECO:0000259" key="7">
    <source>
        <dbReference type="Pfam" id="PF05198"/>
    </source>
</evidence>
<dbReference type="GO" id="GO:0016020">
    <property type="term" value="C:membrane"/>
    <property type="evidence" value="ECO:0007669"/>
    <property type="project" value="TreeGrafter"/>
</dbReference>
<keyword evidence="2 4" id="KW-0396">Initiation factor</keyword>
<dbReference type="NCBIfam" id="TIGR00168">
    <property type="entry name" value="infC"/>
    <property type="match status" value="1"/>
</dbReference>
<dbReference type="GeneID" id="93043682"/>
<dbReference type="InterPro" id="IPR036787">
    <property type="entry name" value="T_IF-3_N_sf"/>
</dbReference>
<dbReference type="InterPro" id="IPR001288">
    <property type="entry name" value="Translation_initiation_fac_3"/>
</dbReference>
<evidence type="ECO:0000259" key="6">
    <source>
        <dbReference type="Pfam" id="PF00707"/>
    </source>
</evidence>
<dbReference type="GO" id="GO:0003743">
    <property type="term" value="F:translation initiation factor activity"/>
    <property type="evidence" value="ECO:0007669"/>
    <property type="project" value="UniProtKB-UniRule"/>
</dbReference>
<sequence length="170" mass="19283">MSKDFTCNENIRVKEVRVIDSEGNQLGVLQTKEAQRIADEKELDLVMISPNANPPVCRIMDLGKYIYEQSKKEKEAKKKQKITTLKEIRCSLTIEENDIAIKAKNAKKFLLDGDKVKITVRFKGREAQLGHIGQKILDNFVSKLEDVCVVEKPAKHEGRNMTMVLGPKKA</sequence>
<evidence type="ECO:0000256" key="3">
    <source>
        <dbReference type="ARBA" id="ARBA00022917"/>
    </source>
</evidence>
<dbReference type="GO" id="GO:0043022">
    <property type="term" value="F:ribosome binding"/>
    <property type="evidence" value="ECO:0007669"/>
    <property type="project" value="UniProtKB-ARBA"/>
</dbReference>
<dbReference type="FunFam" id="3.30.110.10:FF:000001">
    <property type="entry name" value="Translation initiation factor IF-3"/>
    <property type="match status" value="1"/>
</dbReference>
<dbReference type="PANTHER" id="PTHR10938:SF0">
    <property type="entry name" value="TRANSLATION INITIATION FACTOR IF-3, MITOCHONDRIAL"/>
    <property type="match status" value="1"/>
</dbReference>
<dbReference type="SUPFAM" id="SSF55200">
    <property type="entry name" value="Translation initiation factor IF3, C-terminal domain"/>
    <property type="match status" value="1"/>
</dbReference>
<dbReference type="RefSeq" id="WP_035285074.1">
    <property type="nucleotide sequence ID" value="NZ_BAAACM010000015.1"/>
</dbReference>
<comment type="caution">
    <text evidence="8">The sequence shown here is derived from an EMBL/GenBank/DDBJ whole genome shotgun (WGS) entry which is preliminary data.</text>
</comment>
<comment type="similarity">
    <text evidence="1 4">Belongs to the IF-3 family.</text>
</comment>
<protein>
    <recommendedName>
        <fullName evidence="4 5">Translation initiation factor IF-3</fullName>
    </recommendedName>
</protein>
<organism evidence="8 9">
    <name type="scientific">Clostridium tertium</name>
    <dbReference type="NCBI Taxonomy" id="1559"/>
    <lineage>
        <taxon>Bacteria</taxon>
        <taxon>Bacillati</taxon>
        <taxon>Bacillota</taxon>
        <taxon>Clostridia</taxon>
        <taxon>Eubacteriales</taxon>
        <taxon>Clostridiaceae</taxon>
        <taxon>Clostridium</taxon>
    </lineage>
</organism>
<dbReference type="InterPro" id="IPR036788">
    <property type="entry name" value="T_IF-3_C_sf"/>
</dbReference>
<feature type="domain" description="Translation initiation factor 3 N-terminal" evidence="7">
    <location>
        <begin position="8"/>
        <end position="76"/>
    </location>
</feature>
<keyword evidence="3 4" id="KW-0648">Protein biosynthesis</keyword>
<reference evidence="8" key="1">
    <citation type="submission" date="2022-05" db="EMBL/GenBank/DDBJ databases">
        <title>Draft genome sequence of Clostridium tertium strain CP3 isolated from Peru.</title>
        <authorList>
            <person name="Hurtado R."/>
            <person name="Lima L."/>
            <person name="Sousa T."/>
            <person name="Jaiswal A.K."/>
            <person name="Tiwari S."/>
            <person name="Maturrano L."/>
            <person name="Brenig B."/>
            <person name="Azevedo V."/>
        </authorList>
    </citation>
    <scope>NUCLEOTIDE SEQUENCE</scope>
    <source>
        <strain evidence="8">CP3</strain>
    </source>
</reference>
<name>A0A9X3XP38_9CLOT</name>
<feature type="domain" description="Translation initiation factor 3 C-terminal" evidence="6">
    <location>
        <begin position="84"/>
        <end position="168"/>
    </location>
</feature>
<evidence type="ECO:0000313" key="8">
    <source>
        <dbReference type="EMBL" id="MDC4241574.1"/>
    </source>
</evidence>
<evidence type="ECO:0000256" key="5">
    <source>
        <dbReference type="NCBIfam" id="TIGR00168"/>
    </source>
</evidence>
<dbReference type="GO" id="GO:0032790">
    <property type="term" value="P:ribosome disassembly"/>
    <property type="evidence" value="ECO:0007669"/>
    <property type="project" value="TreeGrafter"/>
</dbReference>
<keyword evidence="4" id="KW-0963">Cytoplasm</keyword>
<dbReference type="HAMAP" id="MF_00080">
    <property type="entry name" value="IF_3"/>
    <property type="match status" value="1"/>
</dbReference>
<accession>A0A9X3XP38</accession>
<dbReference type="AlphaFoldDB" id="A0A9X3XP38"/>
<dbReference type="Proteomes" id="UP001141183">
    <property type="component" value="Unassembled WGS sequence"/>
</dbReference>
<dbReference type="InterPro" id="IPR019815">
    <property type="entry name" value="Translation_initiation_fac_3_C"/>
</dbReference>
<proteinExistence type="inferred from homology"/>
<dbReference type="SUPFAM" id="SSF54364">
    <property type="entry name" value="Translation initiation factor IF3, N-terminal domain"/>
    <property type="match status" value="1"/>
</dbReference>
<dbReference type="Pfam" id="PF05198">
    <property type="entry name" value="IF3_N"/>
    <property type="match status" value="1"/>
</dbReference>
<comment type="function">
    <text evidence="4">IF-3 binds to the 30S ribosomal subunit and shifts the equilibrium between 70S ribosomes and their 50S and 30S subunits in favor of the free subunits, thus enhancing the availability of 30S subunits on which protein synthesis initiation begins.</text>
</comment>
<dbReference type="Gene3D" id="3.30.110.10">
    <property type="entry name" value="Translation initiation factor 3 (IF-3), C-terminal domain"/>
    <property type="match status" value="1"/>
</dbReference>
<dbReference type="FunFam" id="3.10.20.80:FF:000001">
    <property type="entry name" value="Translation initiation factor IF-3"/>
    <property type="match status" value="1"/>
</dbReference>
<comment type="subcellular location">
    <subcellularLocation>
        <location evidence="4">Cytoplasm</location>
    </subcellularLocation>
</comment>